<dbReference type="AlphaFoldDB" id="A0A919D879"/>
<gene>
    <name evidence="1" type="ORF">GCM10010339_86100</name>
</gene>
<dbReference type="Proteomes" id="UP000655443">
    <property type="component" value="Unassembled WGS sequence"/>
</dbReference>
<reference evidence="1" key="2">
    <citation type="submission" date="2020-09" db="EMBL/GenBank/DDBJ databases">
        <authorList>
            <person name="Sun Q."/>
            <person name="Ohkuma M."/>
        </authorList>
    </citation>
    <scope>NUCLEOTIDE SEQUENCE</scope>
    <source>
        <strain evidence="1">JCM 4714</strain>
    </source>
</reference>
<name>A0A919D879_9ACTN</name>
<accession>A0A919D879</accession>
<evidence type="ECO:0000313" key="1">
    <source>
        <dbReference type="EMBL" id="GHE14646.1"/>
    </source>
</evidence>
<keyword evidence="2" id="KW-1185">Reference proteome</keyword>
<protein>
    <submittedName>
        <fullName evidence="1">Uncharacterized protein</fullName>
    </submittedName>
</protein>
<reference evidence="1" key="1">
    <citation type="journal article" date="2014" name="Int. J. Syst. Evol. Microbiol.">
        <title>Complete genome sequence of Corynebacterium casei LMG S-19264T (=DSM 44701T), isolated from a smear-ripened cheese.</title>
        <authorList>
            <consortium name="US DOE Joint Genome Institute (JGI-PGF)"/>
            <person name="Walter F."/>
            <person name="Albersmeier A."/>
            <person name="Kalinowski J."/>
            <person name="Ruckert C."/>
        </authorList>
    </citation>
    <scope>NUCLEOTIDE SEQUENCE</scope>
    <source>
        <strain evidence="1">JCM 4714</strain>
    </source>
</reference>
<dbReference type="RefSeq" id="WP_229882418.1">
    <property type="nucleotide sequence ID" value="NZ_BMVG01000052.1"/>
</dbReference>
<dbReference type="EMBL" id="BMVG01000052">
    <property type="protein sequence ID" value="GHE14646.1"/>
    <property type="molecule type" value="Genomic_DNA"/>
</dbReference>
<comment type="caution">
    <text evidence="1">The sequence shown here is derived from an EMBL/GenBank/DDBJ whole genome shotgun (WGS) entry which is preliminary data.</text>
</comment>
<evidence type="ECO:0000313" key="2">
    <source>
        <dbReference type="Proteomes" id="UP000655443"/>
    </source>
</evidence>
<organism evidence="1 2">
    <name type="scientific">Streptomyces alanosinicus</name>
    <dbReference type="NCBI Taxonomy" id="68171"/>
    <lineage>
        <taxon>Bacteria</taxon>
        <taxon>Bacillati</taxon>
        <taxon>Actinomycetota</taxon>
        <taxon>Actinomycetes</taxon>
        <taxon>Kitasatosporales</taxon>
        <taxon>Streptomycetaceae</taxon>
        <taxon>Streptomyces</taxon>
    </lineage>
</organism>
<proteinExistence type="predicted"/>
<sequence length="291" mass="32551">MSRTRVRTEDLFCARCRRAVQLKANHWPEGYLCGRCFGQALETYGTCAGCGVDRLTPGIAADGGKLCTDCAGGLGDFTCERCGQEARRYRRGVCGRCVLAERLHELLDDGSGSIRPELLPLFDMLRQVSRPWGGITWAKLPHVQRNLLALARGHVPLTHEGLSQLMPWRSVAYLRDLLMQSGVLPPADRHLLLFQRCRAEKLSTVSDPEHRKLLELFAAWHIERRLRALAGRGPLTGSQTQQARNEIHLAIAFLDHLAQRGRALADCTQADADTWYAGGYTARRLTHAFLR</sequence>